<dbReference type="AlphaFoldDB" id="A0A9P1CKP3"/>
<gene>
    <name evidence="1" type="ORF">C1SCF055_LOCUS18850</name>
</gene>
<reference evidence="2" key="2">
    <citation type="submission" date="2024-04" db="EMBL/GenBank/DDBJ databases">
        <authorList>
            <person name="Chen Y."/>
            <person name="Shah S."/>
            <person name="Dougan E. K."/>
            <person name="Thang M."/>
            <person name="Chan C."/>
        </authorList>
    </citation>
    <scope>NUCLEOTIDE SEQUENCE [LARGE SCALE GENOMIC DNA]</scope>
</reference>
<sequence>MICFGFGNRFITALTYRIQAWLLNPGGTFGDIISLAGKGLSKGPSFIPEEQIIQVPEEFEHQPGKTEEVTRYGGMQCRVAFRSRGLPQPAAGVGSGENDNLEKSLNGLYFLLYLDKVPIFLKELYAQITELLLSTDQPHRQERLVVLVGSFPRVKIF</sequence>
<organism evidence="1">
    <name type="scientific">Cladocopium goreaui</name>
    <dbReference type="NCBI Taxonomy" id="2562237"/>
    <lineage>
        <taxon>Eukaryota</taxon>
        <taxon>Sar</taxon>
        <taxon>Alveolata</taxon>
        <taxon>Dinophyceae</taxon>
        <taxon>Suessiales</taxon>
        <taxon>Symbiodiniaceae</taxon>
        <taxon>Cladocopium</taxon>
    </lineage>
</organism>
<dbReference type="EMBL" id="CAMXCT010001657">
    <property type="protein sequence ID" value="CAI3991991.1"/>
    <property type="molecule type" value="Genomic_DNA"/>
</dbReference>
<dbReference type="EMBL" id="CAMXCT020001657">
    <property type="protein sequence ID" value="CAL1145366.1"/>
    <property type="molecule type" value="Genomic_DNA"/>
</dbReference>
<proteinExistence type="predicted"/>
<evidence type="ECO:0000313" key="2">
    <source>
        <dbReference type="EMBL" id="CAL1145366.1"/>
    </source>
</evidence>
<accession>A0A9P1CKP3</accession>
<evidence type="ECO:0000313" key="3">
    <source>
        <dbReference type="Proteomes" id="UP001152797"/>
    </source>
</evidence>
<reference evidence="1" key="1">
    <citation type="submission" date="2022-10" db="EMBL/GenBank/DDBJ databases">
        <authorList>
            <person name="Chen Y."/>
            <person name="Dougan E. K."/>
            <person name="Chan C."/>
            <person name="Rhodes N."/>
            <person name="Thang M."/>
        </authorList>
    </citation>
    <scope>NUCLEOTIDE SEQUENCE</scope>
</reference>
<comment type="caution">
    <text evidence="1">The sequence shown here is derived from an EMBL/GenBank/DDBJ whole genome shotgun (WGS) entry which is preliminary data.</text>
</comment>
<protein>
    <submittedName>
        <fullName evidence="1">Uncharacterized protein</fullName>
    </submittedName>
</protein>
<dbReference type="Proteomes" id="UP001152797">
    <property type="component" value="Unassembled WGS sequence"/>
</dbReference>
<dbReference type="EMBL" id="CAMXCT030001657">
    <property type="protein sequence ID" value="CAL4779303.1"/>
    <property type="molecule type" value="Genomic_DNA"/>
</dbReference>
<evidence type="ECO:0000313" key="1">
    <source>
        <dbReference type="EMBL" id="CAI3991991.1"/>
    </source>
</evidence>
<name>A0A9P1CKP3_9DINO</name>
<keyword evidence="3" id="KW-1185">Reference proteome</keyword>